<keyword evidence="7" id="KW-1185">Reference proteome</keyword>
<feature type="modified residue" description="N6-lipoyllysine" evidence="3 4">
    <location>
        <position position="61"/>
    </location>
</feature>
<gene>
    <name evidence="3 6" type="primary">gcvH</name>
    <name evidence="6" type="ORF">C1704_10435</name>
</gene>
<comment type="caution">
    <text evidence="6">The sequence shown here is derived from an EMBL/GenBank/DDBJ whole genome shotgun (WGS) entry which is preliminary data.</text>
</comment>
<sequence>MTVKYTPDHEWIELDGDEGVATVGITPHAQDALGDVVFVDLPAVGANFKKGDVAGVVESVKAAADVYAPLSGHILEVNEDLRADPSLANTDPLGKGWFFKLKMDDLAEFDALLDAPAYDALVKNA</sequence>
<dbReference type="GO" id="GO:0005960">
    <property type="term" value="C:glycine cleavage complex"/>
    <property type="evidence" value="ECO:0007669"/>
    <property type="project" value="InterPro"/>
</dbReference>
<evidence type="ECO:0000256" key="3">
    <source>
        <dbReference type="HAMAP-Rule" id="MF_00272"/>
    </source>
</evidence>
<dbReference type="PROSITE" id="PS00189">
    <property type="entry name" value="LIPOYL"/>
    <property type="match status" value="1"/>
</dbReference>
<evidence type="ECO:0000259" key="5">
    <source>
        <dbReference type="PROSITE" id="PS50968"/>
    </source>
</evidence>
<dbReference type="InterPro" id="IPR011053">
    <property type="entry name" value="Single_hybrid_motif"/>
</dbReference>
<dbReference type="GO" id="GO:0009249">
    <property type="term" value="P:protein lipoylation"/>
    <property type="evidence" value="ECO:0007669"/>
    <property type="project" value="TreeGrafter"/>
</dbReference>
<evidence type="ECO:0000256" key="2">
    <source>
        <dbReference type="ARBA" id="ARBA00022823"/>
    </source>
</evidence>
<dbReference type="OrthoDB" id="9796712at2"/>
<protein>
    <recommendedName>
        <fullName evidence="3">Glycine cleavage system H protein</fullName>
    </recommendedName>
</protein>
<organism evidence="6 7">
    <name type="scientific">Caldimonas caldifontis</name>
    <dbReference type="NCBI Taxonomy" id="1452508"/>
    <lineage>
        <taxon>Bacteria</taxon>
        <taxon>Pseudomonadati</taxon>
        <taxon>Pseudomonadota</taxon>
        <taxon>Betaproteobacteria</taxon>
        <taxon>Burkholderiales</taxon>
        <taxon>Sphaerotilaceae</taxon>
        <taxon>Caldimonas</taxon>
    </lineage>
</organism>
<comment type="cofactor">
    <cofactor evidence="3">
        <name>(R)-lipoate</name>
        <dbReference type="ChEBI" id="CHEBI:83088"/>
    </cofactor>
    <text evidence="3">Binds 1 lipoyl cofactor covalently.</text>
</comment>
<dbReference type="InterPro" id="IPR003016">
    <property type="entry name" value="2-oxoA_DH_lipoyl-BS"/>
</dbReference>
<dbReference type="InterPro" id="IPR000089">
    <property type="entry name" value="Biotin_lipoyl"/>
</dbReference>
<dbReference type="Proteomes" id="UP000238605">
    <property type="component" value="Unassembled WGS sequence"/>
</dbReference>
<dbReference type="GO" id="GO:0005829">
    <property type="term" value="C:cytosol"/>
    <property type="evidence" value="ECO:0007669"/>
    <property type="project" value="TreeGrafter"/>
</dbReference>
<dbReference type="GO" id="GO:0019464">
    <property type="term" value="P:glycine decarboxylation via glycine cleavage system"/>
    <property type="evidence" value="ECO:0007669"/>
    <property type="project" value="UniProtKB-UniRule"/>
</dbReference>
<dbReference type="InterPro" id="IPR033753">
    <property type="entry name" value="GCV_H/Fam206"/>
</dbReference>
<evidence type="ECO:0000313" key="6">
    <source>
        <dbReference type="EMBL" id="PPE66079.1"/>
    </source>
</evidence>
<dbReference type="AlphaFoldDB" id="A0A2S5STP6"/>
<comment type="similarity">
    <text evidence="1 3">Belongs to the GcvH family.</text>
</comment>
<dbReference type="HAMAP" id="MF_00272">
    <property type="entry name" value="GcvH"/>
    <property type="match status" value="1"/>
</dbReference>
<comment type="function">
    <text evidence="3">The glycine cleavage system catalyzes the degradation of glycine. The H protein shuttles the methylamine group of glycine from the P protein to the T protein.</text>
</comment>
<dbReference type="PANTHER" id="PTHR11715">
    <property type="entry name" value="GLYCINE CLEAVAGE SYSTEM H PROTEIN"/>
    <property type="match status" value="1"/>
</dbReference>
<evidence type="ECO:0000313" key="7">
    <source>
        <dbReference type="Proteomes" id="UP000238605"/>
    </source>
</evidence>
<dbReference type="PROSITE" id="PS50968">
    <property type="entry name" value="BIOTINYL_LIPOYL"/>
    <property type="match status" value="1"/>
</dbReference>
<evidence type="ECO:0000256" key="1">
    <source>
        <dbReference type="ARBA" id="ARBA00009249"/>
    </source>
</evidence>
<keyword evidence="2 3" id="KW-0450">Lipoyl</keyword>
<dbReference type="Pfam" id="PF01597">
    <property type="entry name" value="GCV_H"/>
    <property type="match status" value="1"/>
</dbReference>
<dbReference type="NCBIfam" id="NF002270">
    <property type="entry name" value="PRK01202.1"/>
    <property type="match status" value="1"/>
</dbReference>
<name>A0A2S5STP6_9BURK</name>
<dbReference type="RefSeq" id="WP_104302676.1">
    <property type="nucleotide sequence ID" value="NZ_PSNX01000009.1"/>
</dbReference>
<dbReference type="EMBL" id="PSNX01000009">
    <property type="protein sequence ID" value="PPE66079.1"/>
    <property type="molecule type" value="Genomic_DNA"/>
</dbReference>
<dbReference type="PANTHER" id="PTHR11715:SF3">
    <property type="entry name" value="GLYCINE CLEAVAGE SYSTEM H PROTEIN-RELATED"/>
    <property type="match status" value="1"/>
</dbReference>
<dbReference type="Gene3D" id="2.40.50.100">
    <property type="match status" value="1"/>
</dbReference>
<dbReference type="SUPFAM" id="SSF51230">
    <property type="entry name" value="Single hybrid motif"/>
    <property type="match status" value="1"/>
</dbReference>
<feature type="domain" description="Lipoyl-binding" evidence="5">
    <location>
        <begin position="20"/>
        <end position="102"/>
    </location>
</feature>
<proteinExistence type="inferred from homology"/>
<dbReference type="InterPro" id="IPR002930">
    <property type="entry name" value="GCV_H"/>
</dbReference>
<reference evidence="6 7" key="1">
    <citation type="submission" date="2018-02" db="EMBL/GenBank/DDBJ databases">
        <title>Reclassifiation of [Polyangium] brachysporum DSM 7029 as Guopingzhaonella breviflexa gen. nov., sp. nov., a member of the family Comamonadaceae.</title>
        <authorList>
            <person name="Tang B."/>
        </authorList>
    </citation>
    <scope>NUCLEOTIDE SEQUENCE [LARGE SCALE GENOMIC DNA]</scope>
    <source>
        <strain evidence="6 7">BCRC 80649</strain>
    </source>
</reference>
<accession>A0A2S5STP6</accession>
<evidence type="ECO:0000256" key="4">
    <source>
        <dbReference type="PIRSR" id="PIRSR617453-50"/>
    </source>
</evidence>
<dbReference type="NCBIfam" id="TIGR00527">
    <property type="entry name" value="gcvH"/>
    <property type="match status" value="1"/>
</dbReference>
<dbReference type="InterPro" id="IPR017453">
    <property type="entry name" value="GCV_H_sub"/>
</dbReference>
<comment type="subunit">
    <text evidence="3">The glycine cleavage system is composed of four proteins: P, T, L and H.</text>
</comment>
<dbReference type="CDD" id="cd06848">
    <property type="entry name" value="GCS_H"/>
    <property type="match status" value="1"/>
</dbReference>